<name>A0A4R0XV47_9MOLU</name>
<feature type="transmembrane region" description="Helical" evidence="1">
    <location>
        <begin position="15"/>
        <end position="36"/>
    </location>
</feature>
<dbReference type="EMBL" id="PSZP01000022">
    <property type="protein sequence ID" value="TCG10781.1"/>
    <property type="molecule type" value="Genomic_DNA"/>
</dbReference>
<reference evidence="2 3" key="1">
    <citation type="submission" date="2018-02" db="EMBL/GenBank/DDBJ databases">
        <title>Mycoplasma marinum and Mycoplasma todarodis sp. nov., moderately halophilic and psychrotolerant mycoplasmas isolated from cephalopods.</title>
        <authorList>
            <person name="Viver T."/>
        </authorList>
    </citation>
    <scope>NUCLEOTIDE SEQUENCE [LARGE SCALE GENOMIC DNA]</scope>
    <source>
        <strain evidence="2 3">5H</strain>
    </source>
</reference>
<dbReference type="AlphaFoldDB" id="A0A4R0XV47"/>
<keyword evidence="3" id="KW-1185">Reference proteome</keyword>
<dbReference type="Proteomes" id="UP000291072">
    <property type="component" value="Unassembled WGS sequence"/>
</dbReference>
<keyword evidence="1" id="KW-1133">Transmembrane helix</keyword>
<feature type="transmembrane region" description="Helical" evidence="1">
    <location>
        <begin position="42"/>
        <end position="64"/>
    </location>
</feature>
<keyword evidence="1" id="KW-0472">Membrane</keyword>
<protein>
    <submittedName>
        <fullName evidence="2">Uncharacterized protein</fullName>
    </submittedName>
</protein>
<gene>
    <name evidence="2" type="ORF">C4B25_03090</name>
</gene>
<organism evidence="2 3">
    <name type="scientific">Mycoplasma todarodis</name>
    <dbReference type="NCBI Taxonomy" id="1937191"/>
    <lineage>
        <taxon>Bacteria</taxon>
        <taxon>Bacillati</taxon>
        <taxon>Mycoplasmatota</taxon>
        <taxon>Mollicutes</taxon>
        <taxon>Mycoplasmataceae</taxon>
        <taxon>Mycoplasma</taxon>
    </lineage>
</organism>
<accession>A0A4R0XV47</accession>
<evidence type="ECO:0000313" key="2">
    <source>
        <dbReference type="EMBL" id="TCG10781.1"/>
    </source>
</evidence>
<evidence type="ECO:0000256" key="1">
    <source>
        <dbReference type="SAM" id="Phobius"/>
    </source>
</evidence>
<feature type="transmembrane region" description="Helical" evidence="1">
    <location>
        <begin position="130"/>
        <end position="152"/>
    </location>
</feature>
<sequence length="168" mass="18808">MEKEIKKKLINMKKYYISLITLTSMFLLMSVISWSVGAKGKTANLIIASISMTIFLAAIVIVAFGLKDLAFLNTNKSEYKLKIQFILLAIILGLLLVRMGLSVMTTLINAHHTPNQKRKSNISDHTLRSIVLSTQIILFVFGVGIITLYAIALRKILQLLKSQTIIEE</sequence>
<comment type="caution">
    <text evidence="2">The sequence shown here is derived from an EMBL/GenBank/DDBJ whole genome shotgun (WGS) entry which is preliminary data.</text>
</comment>
<evidence type="ECO:0000313" key="3">
    <source>
        <dbReference type="Proteomes" id="UP000291072"/>
    </source>
</evidence>
<proteinExistence type="predicted"/>
<feature type="transmembrane region" description="Helical" evidence="1">
    <location>
        <begin position="85"/>
        <end position="110"/>
    </location>
</feature>
<dbReference type="RefSeq" id="WP_131613587.1">
    <property type="nucleotide sequence ID" value="NZ_PSZP01000022.1"/>
</dbReference>
<keyword evidence="1" id="KW-0812">Transmembrane</keyword>